<sequence>MSKFRLALGSASCRDNKSKDPQVQEVCRILLEKLEALKSSDPVFLKSFPLDHSEIMEINGREVLMTVFHDRLPQEESLLVIQAYYSTWKFPNFISLGGVGKVFAEGFLLNKTGEVKEAPESLLWDYR</sequence>
<name>A0A1Z3N8Q3_BDEBC</name>
<evidence type="ECO:0000313" key="2">
    <source>
        <dbReference type="Proteomes" id="UP000197003"/>
    </source>
</evidence>
<dbReference type="AlphaFoldDB" id="A0A1Z3N8Q3"/>
<evidence type="ECO:0000313" key="1">
    <source>
        <dbReference type="EMBL" id="ASD63848.1"/>
    </source>
</evidence>
<dbReference type="Proteomes" id="UP000197003">
    <property type="component" value="Chromosome"/>
</dbReference>
<gene>
    <name evidence="1" type="ORF">B9G79_09825</name>
</gene>
<proteinExistence type="predicted"/>
<reference evidence="1 2" key="1">
    <citation type="submission" date="2017-04" db="EMBL/GenBank/DDBJ databases">
        <title>Whole genome sequence of Bdellovibrio bacteriovorus strain SSB218315.</title>
        <authorList>
            <person name="Oyedara O."/>
            <person name="Rodriguez-Perez M.A."/>
        </authorList>
    </citation>
    <scope>NUCLEOTIDE SEQUENCE [LARGE SCALE GENOMIC DNA]</scope>
    <source>
        <strain evidence="1 2">SSB218315</strain>
    </source>
</reference>
<dbReference type="OrthoDB" id="5294006at2"/>
<dbReference type="RefSeq" id="WP_088565358.1">
    <property type="nucleotide sequence ID" value="NZ_CP020946.1"/>
</dbReference>
<accession>A0A1Z3N8Q3</accession>
<dbReference type="EMBL" id="CP020946">
    <property type="protein sequence ID" value="ASD63848.1"/>
    <property type="molecule type" value="Genomic_DNA"/>
</dbReference>
<organism evidence="1 2">
    <name type="scientific">Bdellovibrio bacteriovorus</name>
    <dbReference type="NCBI Taxonomy" id="959"/>
    <lineage>
        <taxon>Bacteria</taxon>
        <taxon>Pseudomonadati</taxon>
        <taxon>Bdellovibrionota</taxon>
        <taxon>Bdellovibrionia</taxon>
        <taxon>Bdellovibrionales</taxon>
        <taxon>Pseudobdellovibrionaceae</taxon>
        <taxon>Bdellovibrio</taxon>
    </lineage>
</organism>
<protein>
    <submittedName>
        <fullName evidence="1">Uncharacterized protein</fullName>
    </submittedName>
</protein>